<accession>A0ABR2HI52</accession>
<evidence type="ECO:0008006" key="3">
    <source>
        <dbReference type="Google" id="ProtNLM"/>
    </source>
</evidence>
<dbReference type="Gene3D" id="3.80.10.10">
    <property type="entry name" value="Ribonuclease Inhibitor"/>
    <property type="match status" value="1"/>
</dbReference>
<protein>
    <recommendedName>
        <fullName evidence="3">Surface antigen BspA-like protein</fullName>
    </recommendedName>
</protein>
<comment type="caution">
    <text evidence="1">The sequence shown here is derived from an EMBL/GenBank/DDBJ whole genome shotgun (WGS) entry which is preliminary data.</text>
</comment>
<evidence type="ECO:0000313" key="2">
    <source>
        <dbReference type="Proteomes" id="UP001470230"/>
    </source>
</evidence>
<reference evidence="1 2" key="1">
    <citation type="submission" date="2024-04" db="EMBL/GenBank/DDBJ databases">
        <title>Tritrichomonas musculus Genome.</title>
        <authorList>
            <person name="Alves-Ferreira E."/>
            <person name="Grigg M."/>
            <person name="Lorenzi H."/>
            <person name="Galac M."/>
        </authorList>
    </citation>
    <scope>NUCLEOTIDE SEQUENCE [LARGE SCALE GENOMIC DNA]</scope>
    <source>
        <strain evidence="1 2">EAF2021</strain>
    </source>
</reference>
<dbReference type="InterPro" id="IPR032675">
    <property type="entry name" value="LRR_dom_sf"/>
</dbReference>
<dbReference type="Proteomes" id="UP001470230">
    <property type="component" value="Unassembled WGS sequence"/>
</dbReference>
<dbReference type="EMBL" id="JAPFFF010000027">
    <property type="protein sequence ID" value="KAK8847896.1"/>
    <property type="molecule type" value="Genomic_DNA"/>
</dbReference>
<dbReference type="InterPro" id="IPR026906">
    <property type="entry name" value="LRR_5"/>
</dbReference>
<sequence length="175" mass="19869">MPNNPNYMNVDNSFIVSKTDPYCTDYTNLIFVNRSIKKVIIPSFITQIKSYAFSECSIEKVFIPSHIKKIYEGSFYKCKFLQQVEIPPDSELEIIEKLSFFETAIENYFVPPSFSLLGENWCNKSTKITTSIKPPIENGSQMHSILIKDGKCSSIYESVSVGATLRLSPHVNTNS</sequence>
<dbReference type="Pfam" id="PF13306">
    <property type="entry name" value="LRR_5"/>
    <property type="match status" value="1"/>
</dbReference>
<name>A0ABR2HI52_9EUKA</name>
<proteinExistence type="predicted"/>
<keyword evidence="2" id="KW-1185">Reference proteome</keyword>
<gene>
    <name evidence="1" type="ORF">M9Y10_018935</name>
</gene>
<evidence type="ECO:0000313" key="1">
    <source>
        <dbReference type="EMBL" id="KAK8847896.1"/>
    </source>
</evidence>
<organism evidence="1 2">
    <name type="scientific">Tritrichomonas musculus</name>
    <dbReference type="NCBI Taxonomy" id="1915356"/>
    <lineage>
        <taxon>Eukaryota</taxon>
        <taxon>Metamonada</taxon>
        <taxon>Parabasalia</taxon>
        <taxon>Tritrichomonadida</taxon>
        <taxon>Tritrichomonadidae</taxon>
        <taxon>Tritrichomonas</taxon>
    </lineage>
</organism>